<proteinExistence type="predicted"/>
<sequence>MSVPNQGGPIQTGAVRVEARPAGVTIADIDIPFGRLVAFFVKAALAAVPATLILWVIMGFVAMVLGTLFGFGQHGWMMVR</sequence>
<reference evidence="2 3" key="1">
    <citation type="submission" date="2022-07" db="EMBL/GenBank/DDBJ databases">
        <authorList>
            <person name="Li W.-J."/>
            <person name="Deng Q.-Q."/>
        </authorList>
    </citation>
    <scope>NUCLEOTIDE SEQUENCE [LARGE SCALE GENOMIC DNA]</scope>
    <source>
        <strain evidence="2 3">SYSU M60028</strain>
    </source>
</reference>
<keyword evidence="1" id="KW-1133">Transmembrane helix</keyword>
<dbReference type="RefSeq" id="WP_254737506.1">
    <property type="nucleotide sequence ID" value="NZ_JANCLU010000001.1"/>
</dbReference>
<protein>
    <submittedName>
        <fullName evidence="2">Uncharacterized protein</fullName>
    </submittedName>
</protein>
<gene>
    <name evidence="2" type="ORF">NK718_00640</name>
</gene>
<comment type="caution">
    <text evidence="2">The sequence shown here is derived from an EMBL/GenBank/DDBJ whole genome shotgun (WGS) entry which is preliminary data.</text>
</comment>
<dbReference type="Proteomes" id="UP001205890">
    <property type="component" value="Unassembled WGS sequence"/>
</dbReference>
<keyword evidence="3" id="KW-1185">Reference proteome</keyword>
<evidence type="ECO:0000313" key="3">
    <source>
        <dbReference type="Proteomes" id="UP001205890"/>
    </source>
</evidence>
<keyword evidence="1" id="KW-0812">Transmembrane</keyword>
<evidence type="ECO:0000256" key="1">
    <source>
        <dbReference type="SAM" id="Phobius"/>
    </source>
</evidence>
<name>A0ABT1L7S7_9HYPH</name>
<keyword evidence="1" id="KW-0472">Membrane</keyword>
<feature type="transmembrane region" description="Helical" evidence="1">
    <location>
        <begin position="43"/>
        <end position="71"/>
    </location>
</feature>
<evidence type="ECO:0000313" key="2">
    <source>
        <dbReference type="EMBL" id="MCP8937011.1"/>
    </source>
</evidence>
<accession>A0ABT1L7S7</accession>
<organism evidence="2 3">
    <name type="scientific">Alsobacter ponti</name>
    <dbReference type="NCBI Taxonomy" id="2962936"/>
    <lineage>
        <taxon>Bacteria</taxon>
        <taxon>Pseudomonadati</taxon>
        <taxon>Pseudomonadota</taxon>
        <taxon>Alphaproteobacteria</taxon>
        <taxon>Hyphomicrobiales</taxon>
        <taxon>Alsobacteraceae</taxon>
        <taxon>Alsobacter</taxon>
    </lineage>
</organism>
<dbReference type="EMBL" id="JANCLU010000001">
    <property type="protein sequence ID" value="MCP8937011.1"/>
    <property type="molecule type" value="Genomic_DNA"/>
</dbReference>